<dbReference type="SUPFAM" id="SSF46785">
    <property type="entry name" value="Winged helix' DNA-binding domain"/>
    <property type="match status" value="1"/>
</dbReference>
<dbReference type="PIRSF" id="PIRSF006707">
    <property type="entry name" value="MJ1563"/>
    <property type="match status" value="1"/>
</dbReference>
<evidence type="ECO:0000256" key="1">
    <source>
        <dbReference type="ARBA" id="ARBA00023015"/>
    </source>
</evidence>
<keyword evidence="3 4" id="KW-0804">Transcription</keyword>
<evidence type="ECO:0000313" key="5">
    <source>
        <dbReference type="EMBL" id="QAA23813.1"/>
    </source>
</evidence>
<gene>
    <name evidence="5" type="ORF">C0674_15130</name>
</gene>
<evidence type="ECO:0000256" key="4">
    <source>
        <dbReference type="PIRNR" id="PIRNR006707"/>
    </source>
</evidence>
<accession>A0ABX5QAZ6</accession>
<reference evidence="5 6" key="1">
    <citation type="submission" date="2018-01" db="EMBL/GenBank/DDBJ databases">
        <title>Complete genome sequencing of Sporolactobacillus terrae DLG3.</title>
        <authorList>
            <person name="Nam Y.-D."/>
            <person name="Kang J."/>
            <person name="Chung W.-H."/>
        </authorList>
    </citation>
    <scope>NUCLEOTIDE SEQUENCE [LARGE SCALE GENOMIC DNA]</scope>
    <source>
        <strain evidence="5 6">DLG3</strain>
    </source>
</reference>
<keyword evidence="6" id="KW-1185">Reference proteome</keyword>
<dbReference type="Proteomes" id="UP000285882">
    <property type="component" value="Chromosome"/>
</dbReference>
<dbReference type="InterPro" id="IPR026282">
    <property type="entry name" value="MJ1563"/>
</dbReference>
<protein>
    <recommendedName>
        <fullName evidence="4">HTH-type transcriptional regulator</fullName>
    </recommendedName>
</protein>
<comment type="similarity">
    <text evidence="4">Belongs to the GbsR family.</text>
</comment>
<keyword evidence="1 4" id="KW-0805">Transcription regulation</keyword>
<dbReference type="EMBL" id="CP025688">
    <property type="protein sequence ID" value="QAA23813.1"/>
    <property type="molecule type" value="Genomic_DNA"/>
</dbReference>
<sequence length="188" mass="22632">MKLVNEMDRSEIVENIRDRVIESVSQNMYLYGVSPSIGRLYGTLFFNGEPMTLDDMKEELKMSKTSMSTSVRTLMELNMVERAWRKGIRKDLYEAQDDWYQIFTDFFSNQWRKVTAMNMKAVRQSLSELTRLMDDPELSESDRELIQTDMDKYQYILNYYKWLNEFFDFLNSDELYQVVKKKMDNEKK</sequence>
<dbReference type="RefSeq" id="WP_081791764.1">
    <property type="nucleotide sequence ID" value="NZ_AP021853.1"/>
</dbReference>
<evidence type="ECO:0000256" key="3">
    <source>
        <dbReference type="ARBA" id="ARBA00023163"/>
    </source>
</evidence>
<dbReference type="InterPro" id="IPR036390">
    <property type="entry name" value="WH_DNA-bd_sf"/>
</dbReference>
<proteinExistence type="inferred from homology"/>
<dbReference type="InterPro" id="IPR036388">
    <property type="entry name" value="WH-like_DNA-bd_sf"/>
</dbReference>
<name>A0ABX5QAZ6_9BACL</name>
<organism evidence="5 6">
    <name type="scientific">Sporolactobacillus terrae</name>
    <dbReference type="NCBI Taxonomy" id="269673"/>
    <lineage>
        <taxon>Bacteria</taxon>
        <taxon>Bacillati</taxon>
        <taxon>Bacillota</taxon>
        <taxon>Bacilli</taxon>
        <taxon>Bacillales</taxon>
        <taxon>Sporolactobacillaceae</taxon>
        <taxon>Sporolactobacillus</taxon>
    </lineage>
</organism>
<dbReference type="PANTHER" id="PTHR38465">
    <property type="entry name" value="HTH-TYPE TRANSCRIPTIONAL REGULATOR MJ1563-RELATED"/>
    <property type="match status" value="1"/>
</dbReference>
<dbReference type="Gene3D" id="1.10.10.10">
    <property type="entry name" value="Winged helix-like DNA-binding domain superfamily/Winged helix DNA-binding domain"/>
    <property type="match status" value="1"/>
</dbReference>
<keyword evidence="2 4" id="KW-0238">DNA-binding</keyword>
<evidence type="ECO:0000256" key="2">
    <source>
        <dbReference type="ARBA" id="ARBA00023125"/>
    </source>
</evidence>
<dbReference type="PANTHER" id="PTHR38465:SF1">
    <property type="entry name" value="HTH-TYPE TRANSCRIPTIONAL REGULATOR MJ1563-RELATED"/>
    <property type="match status" value="1"/>
</dbReference>
<dbReference type="InterPro" id="IPR052362">
    <property type="entry name" value="HTH-GbsR_regulator"/>
</dbReference>
<evidence type="ECO:0000313" key="6">
    <source>
        <dbReference type="Proteomes" id="UP000285882"/>
    </source>
</evidence>